<dbReference type="InterPro" id="IPR008999">
    <property type="entry name" value="Actin-crosslinking"/>
</dbReference>
<evidence type="ECO:0000256" key="11">
    <source>
        <dbReference type="SAM" id="MobiDB-lite"/>
    </source>
</evidence>
<evidence type="ECO:0000256" key="6">
    <source>
        <dbReference type="ARBA" id="ARBA00022517"/>
    </source>
</evidence>
<dbReference type="CDD" id="cd23338">
    <property type="entry name" value="beta-trefoil_FSCN_FRG1"/>
    <property type="match status" value="1"/>
</dbReference>
<protein>
    <recommendedName>
        <fullName evidence="10">Protein FRG1 homolog</fullName>
    </recommendedName>
</protein>
<feature type="compositionally biased region" description="Basic residues" evidence="11">
    <location>
        <begin position="15"/>
        <end position="28"/>
    </location>
</feature>
<evidence type="ECO:0000256" key="7">
    <source>
        <dbReference type="ARBA" id="ARBA00022541"/>
    </source>
</evidence>
<dbReference type="GO" id="GO:0051015">
    <property type="term" value="F:actin filament binding"/>
    <property type="evidence" value="ECO:0007669"/>
    <property type="project" value="TreeGrafter"/>
</dbReference>
<dbReference type="GO" id="GO:0005730">
    <property type="term" value="C:nucleolus"/>
    <property type="evidence" value="ECO:0007669"/>
    <property type="project" value="UniProtKB-SubCell"/>
</dbReference>
<comment type="similarity">
    <text evidence="4">Belongs to the FRG1 family.</text>
</comment>
<comment type="subcellular location">
    <subcellularLocation>
        <location evidence="2">Cytoplasm</location>
    </subcellularLocation>
    <subcellularLocation>
        <location evidence="1">Nucleus</location>
        <location evidence="1">Cajal body</location>
    </subcellularLocation>
    <subcellularLocation>
        <location evidence="3">Nucleus</location>
        <location evidence="3">Nucleolus</location>
    </subcellularLocation>
</comment>
<dbReference type="InterPro" id="IPR010414">
    <property type="entry name" value="FRG1"/>
</dbReference>
<organism evidence="12">
    <name type="scientific">Amblyomma triste</name>
    <name type="common">Neotropical tick</name>
    <dbReference type="NCBI Taxonomy" id="251400"/>
    <lineage>
        <taxon>Eukaryota</taxon>
        <taxon>Metazoa</taxon>
        <taxon>Ecdysozoa</taxon>
        <taxon>Arthropoda</taxon>
        <taxon>Chelicerata</taxon>
        <taxon>Arachnida</taxon>
        <taxon>Acari</taxon>
        <taxon>Parasitiformes</taxon>
        <taxon>Ixodida</taxon>
        <taxon>Ixodoidea</taxon>
        <taxon>Ixodidae</taxon>
        <taxon>Amblyomminae</taxon>
        <taxon>Amblyomma</taxon>
    </lineage>
</organism>
<dbReference type="PANTHER" id="PTHR12928">
    <property type="entry name" value="FRG1 PROTEIN"/>
    <property type="match status" value="1"/>
</dbReference>
<dbReference type="GO" id="GO:0055120">
    <property type="term" value="C:striated muscle dense body"/>
    <property type="evidence" value="ECO:0007669"/>
    <property type="project" value="TreeGrafter"/>
</dbReference>
<evidence type="ECO:0000256" key="9">
    <source>
        <dbReference type="ARBA" id="ARBA00023242"/>
    </source>
</evidence>
<dbReference type="GO" id="GO:0071013">
    <property type="term" value="C:catalytic step 2 spliceosome"/>
    <property type="evidence" value="ECO:0007669"/>
    <property type="project" value="TreeGrafter"/>
</dbReference>
<dbReference type="AlphaFoldDB" id="A0A023GJN3"/>
<name>A0A023GJN3_AMBTT</name>
<evidence type="ECO:0000256" key="1">
    <source>
        <dbReference type="ARBA" id="ARBA00004408"/>
    </source>
</evidence>
<dbReference type="GO" id="GO:0015030">
    <property type="term" value="C:Cajal body"/>
    <property type="evidence" value="ECO:0007669"/>
    <property type="project" value="UniProtKB-SubCell"/>
</dbReference>
<keyword evidence="5" id="KW-0963">Cytoplasm</keyword>
<evidence type="ECO:0000313" key="12">
    <source>
        <dbReference type="EMBL" id="JAC33253.1"/>
    </source>
</evidence>
<keyword evidence="9" id="KW-0539">Nucleus</keyword>
<evidence type="ECO:0000256" key="3">
    <source>
        <dbReference type="ARBA" id="ARBA00004604"/>
    </source>
</evidence>
<dbReference type="Gene3D" id="2.80.10.50">
    <property type="match status" value="1"/>
</dbReference>
<evidence type="ECO:0000256" key="10">
    <source>
        <dbReference type="ARBA" id="ARBA00072064"/>
    </source>
</evidence>
<keyword evidence="7" id="KW-0517">Myogenesis</keyword>
<keyword evidence="6" id="KW-0690">Ribosome biogenesis</keyword>
<evidence type="ECO:0000256" key="8">
    <source>
        <dbReference type="ARBA" id="ARBA00022552"/>
    </source>
</evidence>
<dbReference type="EMBL" id="GBBM01002165">
    <property type="protein sequence ID" value="JAC33253.1"/>
    <property type="molecule type" value="mRNA"/>
</dbReference>
<dbReference type="FunFam" id="2.80.10.50:FF:000061">
    <property type="entry name" value="Protein FRG1"/>
    <property type="match status" value="1"/>
</dbReference>
<sequence>MSDYSLVRRGKLVLKGRTTKKHKSKSKAKQNSSSSNERLESEDTVSHGGWWELKEFDEYTGPIAIEFSPHCYVSSRDDGLFVLGGPHPPGEGPFPEEILTAVKLSDTKLALKSGYGKYLSVDPDGAVVGRSDAIGPLEQWEPVFQDGKVALQASNNCFLTVHEGTDIKANCPKAGSNEMIKVRAVAKVDTSKEKDVPEEERGSLGECEVNYVKKFQSFQDRKLRVSQQDRKDLKKARMEGSLHEALLDRRSKMKSDKFCK</sequence>
<dbReference type="PANTHER" id="PTHR12928:SF0">
    <property type="entry name" value="FSHD REGION GENE 1"/>
    <property type="match status" value="1"/>
</dbReference>
<feature type="region of interest" description="Disordered" evidence="11">
    <location>
        <begin position="15"/>
        <end position="41"/>
    </location>
</feature>
<dbReference type="GO" id="GO:0007517">
    <property type="term" value="P:muscle organ development"/>
    <property type="evidence" value="ECO:0007669"/>
    <property type="project" value="UniProtKB-KW"/>
</dbReference>
<proteinExistence type="evidence at transcript level"/>
<keyword evidence="8" id="KW-0698">rRNA processing</keyword>
<accession>A0A023GJN3</accession>
<evidence type="ECO:0000256" key="5">
    <source>
        <dbReference type="ARBA" id="ARBA00022490"/>
    </source>
</evidence>
<evidence type="ECO:0000256" key="4">
    <source>
        <dbReference type="ARBA" id="ARBA00010878"/>
    </source>
</evidence>
<evidence type="ECO:0000256" key="2">
    <source>
        <dbReference type="ARBA" id="ARBA00004496"/>
    </source>
</evidence>
<dbReference type="Pfam" id="PF06229">
    <property type="entry name" value="FRG1"/>
    <property type="match status" value="1"/>
</dbReference>
<dbReference type="GO" id="GO:0006364">
    <property type="term" value="P:rRNA processing"/>
    <property type="evidence" value="ECO:0007669"/>
    <property type="project" value="UniProtKB-KW"/>
</dbReference>
<feature type="region of interest" description="Disordered" evidence="11">
    <location>
        <begin position="225"/>
        <end position="260"/>
    </location>
</feature>
<reference evidence="12" key="1">
    <citation type="submission" date="2014-03" db="EMBL/GenBank/DDBJ databases">
        <title>The sialotranscriptome of Amblyomma triste, Amblyomma parvum and Amblyomma cajennense ticks, uncovered by 454-based RNA-seq.</title>
        <authorList>
            <person name="Garcia G.R."/>
            <person name="Gardinassi L.G."/>
            <person name="Ribeiro J.M."/>
            <person name="Anatriello E."/>
            <person name="Ferreira B.R."/>
            <person name="Moreira H.N."/>
            <person name="Mafra C."/>
            <person name="Olegario M.M."/>
            <person name="Szabo P.J."/>
            <person name="Miranda-Santos I.K."/>
            <person name="Maruyama S.R."/>
        </authorList>
    </citation>
    <scope>NUCLEOTIDE SEQUENCE</scope>
    <source>
        <strain evidence="12">Mato Grasso do Sul</strain>
        <tissue evidence="12">Salivary glands</tissue>
    </source>
</reference>
<dbReference type="SUPFAM" id="SSF50405">
    <property type="entry name" value="Actin-crosslinking proteins"/>
    <property type="match status" value="1"/>
</dbReference>